<dbReference type="InterPro" id="IPR019587">
    <property type="entry name" value="Polyketide_cyclase/dehydratase"/>
</dbReference>
<sequence>MPHDLTPPRSSPRARRVLLRLGIGSVLAALTLGIVAWRLAAPPGEPPDYSGARPALADDGYVSVTHSIHIDAAPEHVWASGNDPNLSLEDIVQFDNGFPAVETTQPLVGDWIPGDRAGDRRWVRFEDAHYLAEEVLVDDHDVFRYQIWGFTSMQRFAVRHGVAEFRYQVEGDGTRLSWTYSLLPTTPILSGALRAFLDSTMTPMMQATLAGLRDRAEA</sequence>
<comment type="caution">
    <text evidence="2">The sequence shown here is derived from an EMBL/GenBank/DDBJ whole genome shotgun (WGS) entry which is preliminary data.</text>
</comment>
<dbReference type="InterPro" id="IPR023393">
    <property type="entry name" value="START-like_dom_sf"/>
</dbReference>
<keyword evidence="3" id="KW-1185">Reference proteome</keyword>
<dbReference type="Gene3D" id="3.30.530.20">
    <property type="match status" value="1"/>
</dbReference>
<evidence type="ECO:0000313" key="3">
    <source>
        <dbReference type="Proteomes" id="UP000419743"/>
    </source>
</evidence>
<dbReference type="SUPFAM" id="SSF55961">
    <property type="entry name" value="Bet v1-like"/>
    <property type="match status" value="1"/>
</dbReference>
<organism evidence="2 3">
    <name type="scientific">Occultella aeris</name>
    <dbReference type="NCBI Taxonomy" id="2761496"/>
    <lineage>
        <taxon>Bacteria</taxon>
        <taxon>Bacillati</taxon>
        <taxon>Actinomycetota</taxon>
        <taxon>Actinomycetes</taxon>
        <taxon>Micrococcales</taxon>
        <taxon>Ruaniaceae</taxon>
        <taxon>Occultella</taxon>
    </lineage>
</organism>
<proteinExistence type="predicted"/>
<dbReference type="Proteomes" id="UP000419743">
    <property type="component" value="Unassembled WGS sequence"/>
</dbReference>
<keyword evidence="1" id="KW-0812">Transmembrane</keyword>
<dbReference type="EMBL" id="CACRYJ010000017">
    <property type="protein sequence ID" value="VZO36062.1"/>
    <property type="molecule type" value="Genomic_DNA"/>
</dbReference>
<reference evidence="2 3" key="1">
    <citation type="submission" date="2019-11" db="EMBL/GenBank/DDBJ databases">
        <authorList>
            <person name="Criscuolo A."/>
        </authorList>
    </citation>
    <scope>NUCLEOTIDE SEQUENCE [LARGE SCALE GENOMIC DNA]</scope>
    <source>
        <strain evidence="2">CIP111667</strain>
    </source>
</reference>
<dbReference type="Pfam" id="PF10604">
    <property type="entry name" value="Polyketide_cyc2"/>
    <property type="match status" value="1"/>
</dbReference>
<feature type="transmembrane region" description="Helical" evidence="1">
    <location>
        <begin position="21"/>
        <end position="40"/>
    </location>
</feature>
<name>A0A7M4DGL9_9MICO</name>
<gene>
    <name evidence="2" type="ORF">HALOF300_01266</name>
</gene>
<evidence type="ECO:0000313" key="2">
    <source>
        <dbReference type="EMBL" id="VZO36062.1"/>
    </source>
</evidence>
<accession>A0A7M4DGL9</accession>
<keyword evidence="1" id="KW-0472">Membrane</keyword>
<dbReference type="RefSeq" id="WP_156740087.1">
    <property type="nucleotide sequence ID" value="NZ_CACRYJ010000017.1"/>
</dbReference>
<evidence type="ECO:0000256" key="1">
    <source>
        <dbReference type="SAM" id="Phobius"/>
    </source>
</evidence>
<protein>
    <submittedName>
        <fullName evidence="2">Polyketide cyclase / dehydrase and lipid transport</fullName>
    </submittedName>
</protein>
<dbReference type="AlphaFoldDB" id="A0A7M4DGL9"/>
<keyword evidence="1" id="KW-1133">Transmembrane helix</keyword>